<sequence>MNTQTNNQLLPTPCVSCKKHEHEKRTWPRLSRKTLQCFWTQLVIFNRNDFFHQVKSSMFHQKWKDIFRISYMQFDQVPCQFRFRHTYSKYYESELVMTCTQFK</sequence>
<name>A0A0E9X9S3_ANGAN</name>
<dbReference type="AlphaFoldDB" id="A0A0E9X9S3"/>
<reference evidence="1" key="2">
    <citation type="journal article" date="2015" name="Fish Shellfish Immunol.">
        <title>Early steps in the European eel (Anguilla anguilla)-Vibrio vulnificus interaction in the gills: Role of the RtxA13 toxin.</title>
        <authorList>
            <person name="Callol A."/>
            <person name="Pajuelo D."/>
            <person name="Ebbesson L."/>
            <person name="Teles M."/>
            <person name="MacKenzie S."/>
            <person name="Amaro C."/>
        </authorList>
    </citation>
    <scope>NUCLEOTIDE SEQUENCE</scope>
</reference>
<proteinExistence type="predicted"/>
<protein>
    <submittedName>
        <fullName evidence="1">Uncharacterized protein</fullName>
    </submittedName>
</protein>
<organism evidence="1">
    <name type="scientific">Anguilla anguilla</name>
    <name type="common">European freshwater eel</name>
    <name type="synonym">Muraena anguilla</name>
    <dbReference type="NCBI Taxonomy" id="7936"/>
    <lineage>
        <taxon>Eukaryota</taxon>
        <taxon>Metazoa</taxon>
        <taxon>Chordata</taxon>
        <taxon>Craniata</taxon>
        <taxon>Vertebrata</taxon>
        <taxon>Euteleostomi</taxon>
        <taxon>Actinopterygii</taxon>
        <taxon>Neopterygii</taxon>
        <taxon>Teleostei</taxon>
        <taxon>Anguilliformes</taxon>
        <taxon>Anguillidae</taxon>
        <taxon>Anguilla</taxon>
    </lineage>
</organism>
<reference evidence="1" key="1">
    <citation type="submission" date="2014-11" db="EMBL/GenBank/DDBJ databases">
        <authorList>
            <person name="Amaro Gonzalez C."/>
        </authorList>
    </citation>
    <scope>NUCLEOTIDE SEQUENCE</scope>
</reference>
<accession>A0A0E9X9S3</accession>
<evidence type="ECO:0000313" key="1">
    <source>
        <dbReference type="EMBL" id="JAH98443.1"/>
    </source>
</evidence>
<dbReference type="EMBL" id="GBXM01010134">
    <property type="protein sequence ID" value="JAH98443.1"/>
    <property type="molecule type" value="Transcribed_RNA"/>
</dbReference>